<gene>
    <name evidence="2" type="ORF">ERS007720_02941</name>
</gene>
<evidence type="ECO:0000313" key="2">
    <source>
        <dbReference type="EMBL" id="COW61373.1"/>
    </source>
</evidence>
<feature type="region of interest" description="Disordered" evidence="1">
    <location>
        <begin position="1"/>
        <end position="26"/>
    </location>
</feature>
<proteinExistence type="predicted"/>
<feature type="compositionally biased region" description="Polar residues" evidence="1">
    <location>
        <begin position="1"/>
        <end position="13"/>
    </location>
</feature>
<organism evidence="2 3">
    <name type="scientific">Mycobacterium tuberculosis</name>
    <dbReference type="NCBI Taxonomy" id="1773"/>
    <lineage>
        <taxon>Bacteria</taxon>
        <taxon>Bacillati</taxon>
        <taxon>Actinomycetota</taxon>
        <taxon>Actinomycetes</taxon>
        <taxon>Mycobacteriales</taxon>
        <taxon>Mycobacteriaceae</taxon>
        <taxon>Mycobacterium</taxon>
        <taxon>Mycobacterium tuberculosis complex</taxon>
    </lineage>
</organism>
<dbReference type="AlphaFoldDB" id="A0A655JA29"/>
<accession>A0A655JA29</accession>
<evidence type="ECO:0000313" key="3">
    <source>
        <dbReference type="Proteomes" id="UP000044938"/>
    </source>
</evidence>
<name>A0A655JA29_MYCTX</name>
<protein>
    <submittedName>
        <fullName evidence="2">Uncharacterized protein</fullName>
    </submittedName>
</protein>
<evidence type="ECO:0000256" key="1">
    <source>
        <dbReference type="SAM" id="MobiDB-lite"/>
    </source>
</evidence>
<reference evidence="2 3" key="1">
    <citation type="submission" date="2015-03" db="EMBL/GenBank/DDBJ databases">
        <authorList>
            <consortium name="Pathogen Informatics"/>
        </authorList>
    </citation>
    <scope>NUCLEOTIDE SEQUENCE [LARGE SCALE GENOMIC DNA]</scope>
    <source>
        <strain evidence="2 3">M09401471</strain>
    </source>
</reference>
<dbReference type="Proteomes" id="UP000044938">
    <property type="component" value="Unassembled WGS sequence"/>
</dbReference>
<dbReference type="EMBL" id="CSAJ01000425">
    <property type="protein sequence ID" value="COW61373.1"/>
    <property type="molecule type" value="Genomic_DNA"/>
</dbReference>
<sequence length="143" mass="15526">MSPVTSITASPKTTVEWPSEKKNPTARGRCPSLISLRVVLSMAAMWSASNACRKPSVYAVSPTPMPNALPPKLSRAGSTKSVTVSQPTRCKATITANIRPRRHHSAAVRARFILADRDLCLSSWLLAMSVLPARGRTRCPDCR</sequence>